<reference evidence="3 4" key="1">
    <citation type="submission" date="2020-08" db="EMBL/GenBank/DDBJ databases">
        <title>Sequencing the genomes of 1000 actinobacteria strains.</title>
        <authorList>
            <person name="Klenk H.-P."/>
        </authorList>
    </citation>
    <scope>NUCLEOTIDE SEQUENCE [LARGE SCALE GENOMIC DNA]</scope>
    <source>
        <strain evidence="3 4">DSM 45809</strain>
    </source>
</reference>
<dbReference type="Pfam" id="PF00582">
    <property type="entry name" value="Usp"/>
    <property type="match status" value="2"/>
</dbReference>
<sequence>MNSMGPVLVGTDGSAPAQAAVRWAAVESQRRDVPLTILNAYDPTWAGTPGLPRRDLTGAADLAEAVVAEARAEISTLAPAVTVHTVVVPGDPAAVLLEHGQDAGLLVVGHRGRGGFTSLMLGSVSSRVSTHSRCTTVVVRGRVLAIDGPVIVGVDSSAGSRLAIGAAFDAARRRHTPVLAVHAYATPLPPVGPGLAPIPPPDLDELAKTHAGTVERLLAEWIDRFPDVPVQAQIATGTAAGLLVGASHHAQLVVVGSHGHGTVTGILLGSVGQQLLHHADCPILIARE</sequence>
<dbReference type="EMBL" id="JACHNB010000001">
    <property type="protein sequence ID" value="MBB4742910.1"/>
    <property type="molecule type" value="Genomic_DNA"/>
</dbReference>
<feature type="domain" description="UspA" evidence="2">
    <location>
        <begin position="6"/>
        <end position="140"/>
    </location>
</feature>
<evidence type="ECO:0000256" key="1">
    <source>
        <dbReference type="ARBA" id="ARBA00008791"/>
    </source>
</evidence>
<dbReference type="Gene3D" id="3.40.50.620">
    <property type="entry name" value="HUPs"/>
    <property type="match status" value="2"/>
</dbReference>
<dbReference type="InterPro" id="IPR014729">
    <property type="entry name" value="Rossmann-like_a/b/a_fold"/>
</dbReference>
<comment type="caution">
    <text evidence="3">The sequence shown here is derived from an EMBL/GenBank/DDBJ whole genome shotgun (WGS) entry which is preliminary data.</text>
</comment>
<dbReference type="PRINTS" id="PR01438">
    <property type="entry name" value="UNVRSLSTRESS"/>
</dbReference>
<name>A0A7W7H2R8_9ACTN</name>
<dbReference type="InterPro" id="IPR006015">
    <property type="entry name" value="Universal_stress_UspA"/>
</dbReference>
<keyword evidence="4" id="KW-1185">Reference proteome</keyword>
<dbReference type="InterPro" id="IPR006016">
    <property type="entry name" value="UspA"/>
</dbReference>
<evidence type="ECO:0000313" key="4">
    <source>
        <dbReference type="Proteomes" id="UP000546162"/>
    </source>
</evidence>
<dbReference type="RefSeq" id="WP_185043211.1">
    <property type="nucleotide sequence ID" value="NZ_BAABFG010000005.1"/>
</dbReference>
<dbReference type="SUPFAM" id="SSF52402">
    <property type="entry name" value="Adenine nucleotide alpha hydrolases-like"/>
    <property type="match status" value="2"/>
</dbReference>
<feature type="domain" description="UspA" evidence="2">
    <location>
        <begin position="150"/>
        <end position="287"/>
    </location>
</feature>
<comment type="similarity">
    <text evidence="1">Belongs to the universal stress protein A family.</text>
</comment>
<proteinExistence type="inferred from homology"/>
<dbReference type="PANTHER" id="PTHR46268">
    <property type="entry name" value="STRESS RESPONSE PROTEIN NHAX"/>
    <property type="match status" value="1"/>
</dbReference>
<gene>
    <name evidence="3" type="ORF">BJY16_006369</name>
</gene>
<dbReference type="Proteomes" id="UP000546162">
    <property type="component" value="Unassembled WGS sequence"/>
</dbReference>
<dbReference type="AlphaFoldDB" id="A0A7W7H2R8"/>
<dbReference type="PANTHER" id="PTHR46268:SF6">
    <property type="entry name" value="UNIVERSAL STRESS PROTEIN UP12"/>
    <property type="match status" value="1"/>
</dbReference>
<organism evidence="3 4">
    <name type="scientific">Actinoplanes octamycinicus</name>
    <dbReference type="NCBI Taxonomy" id="135948"/>
    <lineage>
        <taxon>Bacteria</taxon>
        <taxon>Bacillati</taxon>
        <taxon>Actinomycetota</taxon>
        <taxon>Actinomycetes</taxon>
        <taxon>Micromonosporales</taxon>
        <taxon>Micromonosporaceae</taxon>
        <taxon>Actinoplanes</taxon>
    </lineage>
</organism>
<evidence type="ECO:0000259" key="2">
    <source>
        <dbReference type="Pfam" id="PF00582"/>
    </source>
</evidence>
<accession>A0A7W7H2R8</accession>
<evidence type="ECO:0000313" key="3">
    <source>
        <dbReference type="EMBL" id="MBB4742910.1"/>
    </source>
</evidence>
<protein>
    <submittedName>
        <fullName evidence="3">Nucleotide-binding universal stress UspA family protein</fullName>
    </submittedName>
</protein>